<dbReference type="OrthoDB" id="828261at2"/>
<evidence type="ECO:0000313" key="2">
    <source>
        <dbReference type="Proteomes" id="UP000295221"/>
    </source>
</evidence>
<sequence>MREFIFLVIGMFLIATACQRNTSSYVSNHLNKDVNIVLKDSLVLIGDDEIFSSGNFSIISKEESVYKIFDHLTKTILVLNTSKKERARIVSQIDLSLRYGMNSGFIQNLLGVKKIHNQQFILISFPYSIIADSNFDFVEKILFQPESADNIFNPAGSIQDICYDEHNHCLYIPFFPDIPYTHNDHFDTGRIIEVNLLCKSIKVLPVGLPADYESGKNYGYFSLPFVTVFNNSLFYIFGGSNILNRMDLETLKNEAIMINPQHADISATHLSGNILEQIRKQLTHGTFYRIIEINGMLMLFYREGIQNGTLNTSNKGTLNSNRFVMGYSIDTNEILYDIPLNINKTSNEPVFSKNGMMYFLKSSKMMEYGDISATFYKYRFEVQDY</sequence>
<dbReference type="AlphaFoldDB" id="A0A4R2G9R5"/>
<dbReference type="Proteomes" id="UP000295221">
    <property type="component" value="Unassembled WGS sequence"/>
</dbReference>
<dbReference type="PROSITE" id="PS51257">
    <property type="entry name" value="PROKAR_LIPOPROTEIN"/>
    <property type="match status" value="1"/>
</dbReference>
<organism evidence="1 2">
    <name type="scientific">Natronoflexus pectinivorans</name>
    <dbReference type="NCBI Taxonomy" id="682526"/>
    <lineage>
        <taxon>Bacteria</taxon>
        <taxon>Pseudomonadati</taxon>
        <taxon>Bacteroidota</taxon>
        <taxon>Bacteroidia</taxon>
        <taxon>Marinilabiliales</taxon>
        <taxon>Marinilabiliaceae</taxon>
        <taxon>Natronoflexus</taxon>
    </lineage>
</organism>
<comment type="caution">
    <text evidence="1">The sequence shown here is derived from an EMBL/GenBank/DDBJ whole genome shotgun (WGS) entry which is preliminary data.</text>
</comment>
<proteinExistence type="predicted"/>
<reference evidence="1 2" key="1">
    <citation type="submission" date="2019-03" db="EMBL/GenBank/DDBJ databases">
        <title>Genomic Encyclopedia of Type Strains, Phase IV (KMG-IV): sequencing the most valuable type-strain genomes for metagenomic binning, comparative biology and taxonomic classification.</title>
        <authorList>
            <person name="Goeker M."/>
        </authorList>
    </citation>
    <scope>NUCLEOTIDE SEQUENCE [LARGE SCALE GENOMIC DNA]</scope>
    <source>
        <strain evidence="1 2">DSM 24179</strain>
    </source>
</reference>
<gene>
    <name evidence="1" type="ORF">EV194_11821</name>
</gene>
<dbReference type="EMBL" id="SLWK01000018">
    <property type="protein sequence ID" value="TCO04432.1"/>
    <property type="molecule type" value="Genomic_DNA"/>
</dbReference>
<evidence type="ECO:0008006" key="3">
    <source>
        <dbReference type="Google" id="ProtNLM"/>
    </source>
</evidence>
<evidence type="ECO:0000313" key="1">
    <source>
        <dbReference type="EMBL" id="TCO04432.1"/>
    </source>
</evidence>
<keyword evidence="2" id="KW-1185">Reference proteome</keyword>
<dbReference type="RefSeq" id="WP_132435290.1">
    <property type="nucleotide sequence ID" value="NZ_SLWK01000018.1"/>
</dbReference>
<name>A0A4R2G9R5_9BACT</name>
<protein>
    <recommendedName>
        <fullName evidence="3">TolB-like protein</fullName>
    </recommendedName>
</protein>
<accession>A0A4R2G9R5</accession>